<dbReference type="AlphaFoldDB" id="A0A0D3IZD0"/>
<evidence type="ECO:0000313" key="1">
    <source>
        <dbReference type="EnsemblProtists" id="EOD16615"/>
    </source>
</evidence>
<name>A0A0D3IZD0_EMIH1</name>
<dbReference type="PaxDb" id="2903-EOD16615"/>
<dbReference type="Proteomes" id="UP000013827">
    <property type="component" value="Unassembled WGS sequence"/>
</dbReference>
<protein>
    <submittedName>
        <fullName evidence="1">Uncharacterized protein</fullName>
    </submittedName>
</protein>
<keyword evidence="2" id="KW-1185">Reference proteome</keyword>
<dbReference type="RefSeq" id="XP_005769044.1">
    <property type="nucleotide sequence ID" value="XM_005768987.1"/>
</dbReference>
<sequence>MCGHASQIRFSRLGQARGGASPGSLDQRSEEENVALSYVYANSCGSQLAVCLVSLFGSGYLVACNTSTAIAEREAAARVETRTFALPKVALYTVVTGAYEKTVPYSCREAYGRGTPIAQSFNVVCYLVTDSDKMAQAASRMGWSPVRLRTSRHPKRQQRETKIVGFAQAELAVLKTYEYVLYHDGHRGPRVHAVHKKLEVFPAETWQCWLHKVISETLQPLLEQRADIVYFGHPDRNTTHEEGLEVRKMKLCSNASLDRVAQLHKTRGYPDNMGLAETAVLARRWNSPALQQAMHGWWDAMVQTNCMRDQLNFEFALWKHKVKSVRKENLDFPFIKLHEHSDPRAIRRRSDARRA</sequence>
<reference evidence="1" key="2">
    <citation type="submission" date="2024-10" db="UniProtKB">
        <authorList>
            <consortium name="EnsemblProtists"/>
        </authorList>
    </citation>
    <scope>IDENTIFICATION</scope>
</reference>
<organism evidence="1 2">
    <name type="scientific">Emiliania huxleyi (strain CCMP1516)</name>
    <dbReference type="NCBI Taxonomy" id="280463"/>
    <lineage>
        <taxon>Eukaryota</taxon>
        <taxon>Haptista</taxon>
        <taxon>Haptophyta</taxon>
        <taxon>Prymnesiophyceae</taxon>
        <taxon>Isochrysidales</taxon>
        <taxon>Noelaerhabdaceae</taxon>
        <taxon>Emiliania</taxon>
    </lineage>
</organism>
<dbReference type="KEGG" id="ehx:EMIHUDRAFT_244894"/>
<proteinExistence type="predicted"/>
<evidence type="ECO:0000313" key="2">
    <source>
        <dbReference type="Proteomes" id="UP000013827"/>
    </source>
</evidence>
<dbReference type="EnsemblProtists" id="EOD16615">
    <property type="protein sequence ID" value="EOD16615"/>
    <property type="gene ID" value="EMIHUDRAFT_244894"/>
</dbReference>
<dbReference type="GeneID" id="17262759"/>
<accession>A0A0D3IZD0</accession>
<reference evidence="2" key="1">
    <citation type="journal article" date="2013" name="Nature">
        <title>Pan genome of the phytoplankton Emiliania underpins its global distribution.</title>
        <authorList>
            <person name="Read B.A."/>
            <person name="Kegel J."/>
            <person name="Klute M.J."/>
            <person name="Kuo A."/>
            <person name="Lefebvre S.C."/>
            <person name="Maumus F."/>
            <person name="Mayer C."/>
            <person name="Miller J."/>
            <person name="Monier A."/>
            <person name="Salamov A."/>
            <person name="Young J."/>
            <person name="Aguilar M."/>
            <person name="Claverie J.M."/>
            <person name="Frickenhaus S."/>
            <person name="Gonzalez K."/>
            <person name="Herman E.K."/>
            <person name="Lin Y.C."/>
            <person name="Napier J."/>
            <person name="Ogata H."/>
            <person name="Sarno A.F."/>
            <person name="Shmutz J."/>
            <person name="Schroeder D."/>
            <person name="de Vargas C."/>
            <person name="Verret F."/>
            <person name="von Dassow P."/>
            <person name="Valentin K."/>
            <person name="Van de Peer Y."/>
            <person name="Wheeler G."/>
            <person name="Dacks J.B."/>
            <person name="Delwiche C.F."/>
            <person name="Dyhrman S.T."/>
            <person name="Glockner G."/>
            <person name="John U."/>
            <person name="Richards T."/>
            <person name="Worden A.Z."/>
            <person name="Zhang X."/>
            <person name="Grigoriev I.V."/>
            <person name="Allen A.E."/>
            <person name="Bidle K."/>
            <person name="Borodovsky M."/>
            <person name="Bowler C."/>
            <person name="Brownlee C."/>
            <person name="Cock J.M."/>
            <person name="Elias M."/>
            <person name="Gladyshev V.N."/>
            <person name="Groth M."/>
            <person name="Guda C."/>
            <person name="Hadaegh A."/>
            <person name="Iglesias-Rodriguez M.D."/>
            <person name="Jenkins J."/>
            <person name="Jones B.M."/>
            <person name="Lawson T."/>
            <person name="Leese F."/>
            <person name="Lindquist E."/>
            <person name="Lobanov A."/>
            <person name="Lomsadze A."/>
            <person name="Malik S.B."/>
            <person name="Marsh M.E."/>
            <person name="Mackinder L."/>
            <person name="Mock T."/>
            <person name="Mueller-Roeber B."/>
            <person name="Pagarete A."/>
            <person name="Parker M."/>
            <person name="Probert I."/>
            <person name="Quesneville H."/>
            <person name="Raines C."/>
            <person name="Rensing S.A."/>
            <person name="Riano-Pachon D.M."/>
            <person name="Richier S."/>
            <person name="Rokitta S."/>
            <person name="Shiraiwa Y."/>
            <person name="Soanes D.M."/>
            <person name="van der Giezen M."/>
            <person name="Wahlund T.M."/>
            <person name="Williams B."/>
            <person name="Wilson W."/>
            <person name="Wolfe G."/>
            <person name="Wurch L.L."/>
        </authorList>
    </citation>
    <scope>NUCLEOTIDE SEQUENCE</scope>
</reference>
<dbReference type="HOGENOM" id="CLU_781752_0_0_1"/>